<evidence type="ECO:0000256" key="2">
    <source>
        <dbReference type="ARBA" id="ARBA00022485"/>
    </source>
</evidence>
<dbReference type="PANTHER" id="PTHR30352">
    <property type="entry name" value="PYRUVATE FORMATE-LYASE-ACTIVATING ENZYME"/>
    <property type="match status" value="1"/>
</dbReference>
<accession>A0A6H1WRZ5</accession>
<keyword evidence="2" id="KW-0004">4Fe-4S</keyword>
<evidence type="ECO:0000259" key="7">
    <source>
        <dbReference type="PROSITE" id="PS51918"/>
    </source>
</evidence>
<proteinExistence type="predicted"/>
<sequence>MKVYPHPEGPPRLLFADRQGHIYEHPELLALGLSGWDLVLPEPEDFIPLPEGSALYVLPDRHPVGLDPQTGTPLVLTENPFQPGEPALAVAAFLAPAHTQLYLAPYEPAQEDLPPLPLYSYACVGWWQGRFWATAFRSDWDRRQEARGFNPQRIELAATKMLKSFPGNRLVRHLVENCVRRYQCPAARNFVLRRFEAPVPVSRACNARCLGCLSEQPPEGPHVAQERIDFTPTPEEIAEAMVPHLRRPGPVMVSFGQGCEGEPLLEAQVIEKALHLIRGATNRGTINLNTNGSRPEALTRLIRAGLDSARISLASARPEYHQRYFRPRGWSLSEVKESLRVLKTAGRFVSLNYFVFPGFTDQPQELEALSEILALGVDFLQLRNLAIDPLWFLSEMEIPPQEALGIRPWLSELKRRFPGLRFGYFNPYLR</sequence>
<evidence type="ECO:0000256" key="6">
    <source>
        <dbReference type="ARBA" id="ARBA00023014"/>
    </source>
</evidence>
<evidence type="ECO:0000256" key="5">
    <source>
        <dbReference type="ARBA" id="ARBA00023004"/>
    </source>
</evidence>
<gene>
    <name evidence="8" type="ORF">FVE67_03620</name>
</gene>
<dbReference type="GO" id="GO:0046872">
    <property type="term" value="F:metal ion binding"/>
    <property type="evidence" value="ECO:0007669"/>
    <property type="project" value="UniProtKB-KW"/>
</dbReference>
<dbReference type="AlphaFoldDB" id="A0A6H1WRZ5"/>
<dbReference type="SFLD" id="SFLDG01109">
    <property type="entry name" value="Uncharacterised_Radical_SAM_Su"/>
    <property type="match status" value="1"/>
</dbReference>
<keyword evidence="5" id="KW-0408">Iron</keyword>
<dbReference type="Pfam" id="PF04055">
    <property type="entry name" value="Radical_SAM"/>
    <property type="match status" value="1"/>
</dbReference>
<evidence type="ECO:0000256" key="3">
    <source>
        <dbReference type="ARBA" id="ARBA00022691"/>
    </source>
</evidence>
<dbReference type="InterPro" id="IPR013785">
    <property type="entry name" value="Aldolase_TIM"/>
</dbReference>
<keyword evidence="4" id="KW-0479">Metal-binding</keyword>
<dbReference type="PANTHER" id="PTHR30352:SF5">
    <property type="entry name" value="PYRUVATE FORMATE-LYASE 1-ACTIVATING ENZYME"/>
    <property type="match status" value="1"/>
</dbReference>
<name>A0A6H1WRZ5_9BACT</name>
<dbReference type="SUPFAM" id="SSF102114">
    <property type="entry name" value="Radical SAM enzymes"/>
    <property type="match status" value="1"/>
</dbReference>
<dbReference type="GO" id="GO:0051539">
    <property type="term" value="F:4 iron, 4 sulfur cluster binding"/>
    <property type="evidence" value="ECO:0007669"/>
    <property type="project" value="UniProtKB-KW"/>
</dbReference>
<dbReference type="InterPro" id="IPR007197">
    <property type="entry name" value="rSAM"/>
</dbReference>
<dbReference type="GO" id="GO:0003824">
    <property type="term" value="F:catalytic activity"/>
    <property type="evidence" value="ECO:0007669"/>
    <property type="project" value="InterPro"/>
</dbReference>
<keyword evidence="9" id="KW-1185">Reference proteome</keyword>
<dbReference type="RefSeq" id="WP_168719294.1">
    <property type="nucleotide sequence ID" value="NZ_CP042909.1"/>
</dbReference>
<keyword evidence="6" id="KW-0411">Iron-sulfur</keyword>
<evidence type="ECO:0000313" key="9">
    <source>
        <dbReference type="Proteomes" id="UP000501253"/>
    </source>
</evidence>
<dbReference type="CDD" id="cd01335">
    <property type="entry name" value="Radical_SAM"/>
    <property type="match status" value="1"/>
</dbReference>
<evidence type="ECO:0000256" key="1">
    <source>
        <dbReference type="ARBA" id="ARBA00001966"/>
    </source>
</evidence>
<dbReference type="PROSITE" id="PS51918">
    <property type="entry name" value="RADICAL_SAM"/>
    <property type="match status" value="1"/>
</dbReference>
<dbReference type="SFLD" id="SFLDG01067">
    <property type="entry name" value="SPASM/twitch_domain_containing"/>
    <property type="match status" value="1"/>
</dbReference>
<dbReference type="Proteomes" id="UP000501253">
    <property type="component" value="Chromosome"/>
</dbReference>
<keyword evidence="3" id="KW-0949">S-adenosyl-L-methionine</keyword>
<organism evidence="8 9">
    <name type="scientific">Thermosulfurimonas marina</name>
    <dbReference type="NCBI Taxonomy" id="2047767"/>
    <lineage>
        <taxon>Bacteria</taxon>
        <taxon>Pseudomonadati</taxon>
        <taxon>Thermodesulfobacteriota</taxon>
        <taxon>Thermodesulfobacteria</taxon>
        <taxon>Thermodesulfobacteriales</taxon>
        <taxon>Thermodesulfobacteriaceae</taxon>
        <taxon>Thermosulfurimonas</taxon>
    </lineage>
</organism>
<comment type="cofactor">
    <cofactor evidence="1">
        <name>[4Fe-4S] cluster</name>
        <dbReference type="ChEBI" id="CHEBI:49883"/>
    </cofactor>
</comment>
<reference evidence="8 9" key="1">
    <citation type="submission" date="2019-08" db="EMBL/GenBank/DDBJ databases">
        <title>Complete genome sequence of Thermosulfurimonas marina SU872T, an anaerobic thermophilic chemolithoautotrophic bacterium isolated from a shallow marine hydrothermal vent.</title>
        <authorList>
            <person name="Allioux M."/>
            <person name="Jebbar M."/>
            <person name="Slobodkina G."/>
            <person name="Slobodkin A."/>
            <person name="Moalic Y."/>
            <person name="Frolova A."/>
            <person name="Shao Z."/>
            <person name="Alain K."/>
        </authorList>
    </citation>
    <scope>NUCLEOTIDE SEQUENCE [LARGE SCALE GENOMIC DNA]</scope>
    <source>
        <strain evidence="8 9">SU872</strain>
    </source>
</reference>
<dbReference type="EMBL" id="CP042909">
    <property type="protein sequence ID" value="QJA05940.1"/>
    <property type="molecule type" value="Genomic_DNA"/>
</dbReference>
<dbReference type="KEGG" id="tmai:FVE67_03620"/>
<protein>
    <submittedName>
        <fullName evidence="8">Radical SAM protein</fullName>
    </submittedName>
</protein>
<dbReference type="InterPro" id="IPR034457">
    <property type="entry name" value="Organic_radical-activating"/>
</dbReference>
<dbReference type="Gene3D" id="3.20.20.70">
    <property type="entry name" value="Aldolase class I"/>
    <property type="match status" value="1"/>
</dbReference>
<dbReference type="InterPro" id="IPR058240">
    <property type="entry name" value="rSAM_sf"/>
</dbReference>
<evidence type="ECO:0000256" key="4">
    <source>
        <dbReference type="ARBA" id="ARBA00022723"/>
    </source>
</evidence>
<dbReference type="SFLD" id="SFLDS00029">
    <property type="entry name" value="Radical_SAM"/>
    <property type="match status" value="1"/>
</dbReference>
<feature type="domain" description="Radical SAM core" evidence="7">
    <location>
        <begin position="191"/>
        <end position="416"/>
    </location>
</feature>
<evidence type="ECO:0000313" key="8">
    <source>
        <dbReference type="EMBL" id="QJA05940.1"/>
    </source>
</evidence>